<evidence type="ECO:0000313" key="2">
    <source>
        <dbReference type="Proteomes" id="UP000636661"/>
    </source>
</evidence>
<proteinExistence type="predicted"/>
<sequence>MFYLASVARALHQAGWNITGTPSDVQHPSPQECTAVVVLDVEGAPASAAPAYLSTTGTPPKLP</sequence>
<dbReference type="EMBL" id="BMTP01000011">
    <property type="protein sequence ID" value="GGU50421.1"/>
    <property type="molecule type" value="Genomic_DNA"/>
</dbReference>
<dbReference type="AlphaFoldDB" id="A0A918I1Z3"/>
<dbReference type="Proteomes" id="UP000636661">
    <property type="component" value="Unassembled WGS sequence"/>
</dbReference>
<protein>
    <submittedName>
        <fullName evidence="1">Uncharacterized protein</fullName>
    </submittedName>
</protein>
<reference evidence="1" key="2">
    <citation type="submission" date="2020-09" db="EMBL/GenBank/DDBJ databases">
        <authorList>
            <person name="Sun Q."/>
            <person name="Ohkuma M."/>
        </authorList>
    </citation>
    <scope>NUCLEOTIDE SEQUENCE</scope>
    <source>
        <strain evidence="1">JCM 4391</strain>
    </source>
</reference>
<comment type="caution">
    <text evidence="1">The sequence shown here is derived from an EMBL/GenBank/DDBJ whole genome shotgun (WGS) entry which is preliminary data.</text>
</comment>
<accession>A0A918I1Z3</accession>
<organism evidence="1 2">
    <name type="scientific">Streptomyces lavendofoliae</name>
    <dbReference type="NCBI Taxonomy" id="67314"/>
    <lineage>
        <taxon>Bacteria</taxon>
        <taxon>Bacillati</taxon>
        <taxon>Actinomycetota</taxon>
        <taxon>Actinomycetes</taxon>
        <taxon>Kitasatosporales</taxon>
        <taxon>Streptomycetaceae</taxon>
        <taxon>Streptomyces</taxon>
    </lineage>
</organism>
<keyword evidence="2" id="KW-1185">Reference proteome</keyword>
<name>A0A918I1Z3_9ACTN</name>
<reference evidence="1" key="1">
    <citation type="journal article" date="2014" name="Int. J. Syst. Evol. Microbiol.">
        <title>Complete genome sequence of Corynebacterium casei LMG S-19264T (=DSM 44701T), isolated from a smear-ripened cheese.</title>
        <authorList>
            <consortium name="US DOE Joint Genome Institute (JGI-PGF)"/>
            <person name="Walter F."/>
            <person name="Albersmeier A."/>
            <person name="Kalinowski J."/>
            <person name="Ruckert C."/>
        </authorList>
    </citation>
    <scope>NUCLEOTIDE SEQUENCE</scope>
    <source>
        <strain evidence="1">JCM 4391</strain>
    </source>
</reference>
<evidence type="ECO:0000313" key="1">
    <source>
        <dbReference type="EMBL" id="GGU50421.1"/>
    </source>
</evidence>
<gene>
    <name evidence="1" type="ORF">GCM10010274_43930</name>
</gene>